<keyword evidence="3" id="KW-1185">Reference proteome</keyword>
<protein>
    <submittedName>
        <fullName evidence="2">Uncharacterized protein</fullName>
    </submittedName>
</protein>
<reference evidence="3" key="1">
    <citation type="journal article" date="2013" name="Science">
        <title>The Amborella genome and the evolution of flowering plants.</title>
        <authorList>
            <consortium name="Amborella Genome Project"/>
        </authorList>
    </citation>
    <scope>NUCLEOTIDE SEQUENCE [LARGE SCALE GENOMIC DNA]</scope>
</reference>
<dbReference type="AlphaFoldDB" id="W1NU81"/>
<gene>
    <name evidence="2" type="ORF">AMTR_s00095p00137270</name>
</gene>
<organism evidence="2 3">
    <name type="scientific">Amborella trichopoda</name>
    <dbReference type="NCBI Taxonomy" id="13333"/>
    <lineage>
        <taxon>Eukaryota</taxon>
        <taxon>Viridiplantae</taxon>
        <taxon>Streptophyta</taxon>
        <taxon>Embryophyta</taxon>
        <taxon>Tracheophyta</taxon>
        <taxon>Spermatophyta</taxon>
        <taxon>Magnoliopsida</taxon>
        <taxon>Amborellales</taxon>
        <taxon>Amborellaceae</taxon>
        <taxon>Amborella</taxon>
    </lineage>
</organism>
<evidence type="ECO:0000256" key="1">
    <source>
        <dbReference type="SAM" id="MobiDB-lite"/>
    </source>
</evidence>
<evidence type="ECO:0000313" key="2">
    <source>
        <dbReference type="EMBL" id="ERM98199.1"/>
    </source>
</evidence>
<proteinExistence type="predicted"/>
<dbReference type="HOGENOM" id="CLU_1477095_0_0_1"/>
<name>W1NU81_AMBTC</name>
<evidence type="ECO:0000313" key="3">
    <source>
        <dbReference type="Proteomes" id="UP000017836"/>
    </source>
</evidence>
<dbReference type="EMBL" id="KI395483">
    <property type="protein sequence ID" value="ERM98199.1"/>
    <property type="molecule type" value="Genomic_DNA"/>
</dbReference>
<dbReference type="Proteomes" id="UP000017836">
    <property type="component" value="Unassembled WGS sequence"/>
</dbReference>
<feature type="region of interest" description="Disordered" evidence="1">
    <location>
        <begin position="102"/>
        <end position="121"/>
    </location>
</feature>
<dbReference type="Gramene" id="ERM98199">
    <property type="protein sequence ID" value="ERM98199"/>
    <property type="gene ID" value="AMTR_s00095p00137270"/>
</dbReference>
<accession>W1NU81</accession>
<sequence length="183" mass="19760">MNARCYSYWEMSTSQSKCNRSEGLGAPTMSEHQARSCLAMCAFGLESRPKHNLVRAVAYARLGALRVRPFSKQQRADAGVNNINGVDSVASDHFVTLSKKTLKRPKTGSERPKCSLGSQRSGAISNGVSASASASANATSVRHFLGKTIKMLRQEGATRSGVDMLSSDIFVFQPTKEAKRGSK</sequence>